<keyword evidence="3" id="KW-1185">Reference proteome</keyword>
<dbReference type="Proteomes" id="UP000540412">
    <property type="component" value="Unassembled WGS sequence"/>
</dbReference>
<feature type="transmembrane region" description="Helical" evidence="1">
    <location>
        <begin position="25"/>
        <end position="46"/>
    </location>
</feature>
<evidence type="ECO:0000313" key="3">
    <source>
        <dbReference type="Proteomes" id="UP000540412"/>
    </source>
</evidence>
<dbReference type="RefSeq" id="WP_246829450.1">
    <property type="nucleotide sequence ID" value="NZ_JACHIT010000001.1"/>
</dbReference>
<feature type="transmembrane region" description="Helical" evidence="1">
    <location>
        <begin position="226"/>
        <end position="247"/>
    </location>
</feature>
<name>A0A7W9PBI0_9NOCA</name>
<dbReference type="EMBL" id="JACHIT010000001">
    <property type="protein sequence ID" value="MBB5913029.1"/>
    <property type="molecule type" value="Genomic_DNA"/>
</dbReference>
<gene>
    <name evidence="2" type="ORF">BJY24_001896</name>
</gene>
<organism evidence="2 3">
    <name type="scientific">Nocardia transvalensis</name>
    <dbReference type="NCBI Taxonomy" id="37333"/>
    <lineage>
        <taxon>Bacteria</taxon>
        <taxon>Bacillati</taxon>
        <taxon>Actinomycetota</taxon>
        <taxon>Actinomycetes</taxon>
        <taxon>Mycobacteriales</taxon>
        <taxon>Nocardiaceae</taxon>
        <taxon>Nocardia</taxon>
    </lineage>
</organism>
<accession>A0A7W9PBI0</accession>
<feature type="transmembrane region" description="Helical" evidence="1">
    <location>
        <begin position="392"/>
        <end position="416"/>
    </location>
</feature>
<reference evidence="2 3" key="1">
    <citation type="submission" date="2020-08" db="EMBL/GenBank/DDBJ databases">
        <title>Sequencing the genomes of 1000 actinobacteria strains.</title>
        <authorList>
            <person name="Klenk H.-P."/>
        </authorList>
    </citation>
    <scope>NUCLEOTIDE SEQUENCE [LARGE SCALE GENOMIC DNA]</scope>
    <source>
        <strain evidence="2 3">DSM 43582</strain>
    </source>
</reference>
<proteinExistence type="predicted"/>
<keyword evidence="1" id="KW-0472">Membrane</keyword>
<evidence type="ECO:0000256" key="1">
    <source>
        <dbReference type="SAM" id="Phobius"/>
    </source>
</evidence>
<sequence length="423" mass="44029">MGLRLPATVRGGADWLRRFSATTPGVIVAIALAAVALCLLSGLVCANELSDKTARRDSALQRSEPLADAAQRLYVALSAADASAATAFLTGGIESPRIRGQYQQALADAADALATATAGAGDARTRETVARIAADLPVYTGLVESARANNRQGFPVGSAYLREASNLMQTSLLPSASTLTDQRHAALRADQRAVTGPPWAASALLVLTLAGAALASRILVRRTNRLFNVGVAAGAGAAALALLWIVAATIASHSAVDTGGGGPTARSENLAQARILAQQARTDETLELITRGDAKETEEAFKSKAGRLRDELNSVSATDSPMRQQFSQWTAGHQRQLDHYNAANYPAAVDQAIGSGSGSSAQRFAELDTSLSQGLDHTRAQLREQIDSAGDAWIGSALGTLVLMVVAAAGVVAGLWPRLKEFL</sequence>
<evidence type="ECO:0008006" key="4">
    <source>
        <dbReference type="Google" id="ProtNLM"/>
    </source>
</evidence>
<comment type="caution">
    <text evidence="2">The sequence shown here is derived from an EMBL/GenBank/DDBJ whole genome shotgun (WGS) entry which is preliminary data.</text>
</comment>
<evidence type="ECO:0000313" key="2">
    <source>
        <dbReference type="EMBL" id="MBB5913029.1"/>
    </source>
</evidence>
<protein>
    <recommendedName>
        <fullName evidence="4">Secreted protein</fullName>
    </recommendedName>
</protein>
<keyword evidence="1" id="KW-0812">Transmembrane</keyword>
<dbReference type="AlphaFoldDB" id="A0A7W9PBI0"/>
<keyword evidence="1" id="KW-1133">Transmembrane helix</keyword>